<dbReference type="PANTHER" id="PTHR12586:SF1">
    <property type="entry name" value="CDP-DIACYLGLYCEROL--GLYCEROL-3-PHOSPHATE 3-PHOSPHATIDYLTRANSFERASE, MITOCHONDRIAL"/>
    <property type="match status" value="1"/>
</dbReference>
<dbReference type="PANTHER" id="PTHR12586">
    <property type="entry name" value="CDP-DIACYLGLYCEROL--SERINE O-PHOSPHATIDYLTRANSFERASE"/>
    <property type="match status" value="1"/>
</dbReference>
<feature type="domain" description="PLD phosphodiesterase" evidence="8">
    <location>
        <begin position="355"/>
        <end position="382"/>
    </location>
</feature>
<dbReference type="SMART" id="SM00155">
    <property type="entry name" value="PLDc"/>
    <property type="match status" value="2"/>
</dbReference>
<keyword evidence="4" id="KW-0677">Repeat</keyword>
<comment type="similarity">
    <text evidence="1">Belongs to the CDP-alcohol phosphatidyltransferase class-II family.</text>
</comment>
<evidence type="ECO:0000256" key="1">
    <source>
        <dbReference type="ARBA" id="ARBA00010682"/>
    </source>
</evidence>
<gene>
    <name evidence="9" type="primary">pssA</name>
    <name evidence="9" type="ORF">K6Y31_10715</name>
</gene>
<dbReference type="SUPFAM" id="SSF56024">
    <property type="entry name" value="Phospholipase D/nuclease"/>
    <property type="match status" value="2"/>
</dbReference>
<keyword evidence="5" id="KW-0443">Lipid metabolism</keyword>
<name>A0ABS8WB08_9GAMM</name>
<dbReference type="Proteomes" id="UP001201273">
    <property type="component" value="Unassembled WGS sequence"/>
</dbReference>
<organism evidence="9 10">
    <name type="scientific">Motilimonas cestriensis</name>
    <dbReference type="NCBI Taxonomy" id="2742685"/>
    <lineage>
        <taxon>Bacteria</taxon>
        <taxon>Pseudomonadati</taxon>
        <taxon>Pseudomonadota</taxon>
        <taxon>Gammaproteobacteria</taxon>
        <taxon>Alteromonadales</taxon>
        <taxon>Alteromonadales genera incertae sedis</taxon>
        <taxon>Motilimonas</taxon>
    </lineage>
</organism>
<keyword evidence="6" id="KW-0594">Phospholipid biosynthesis</keyword>
<evidence type="ECO:0000259" key="8">
    <source>
        <dbReference type="SMART" id="SM00155"/>
    </source>
</evidence>
<dbReference type="InterPro" id="IPR001736">
    <property type="entry name" value="PLipase_D/transphosphatidylase"/>
</dbReference>
<dbReference type="RefSeq" id="WP_233052776.1">
    <property type="nucleotide sequence ID" value="NZ_JAIMJA010000009.1"/>
</dbReference>
<evidence type="ECO:0000256" key="2">
    <source>
        <dbReference type="ARBA" id="ARBA00022516"/>
    </source>
</evidence>
<dbReference type="CDD" id="cd09136">
    <property type="entry name" value="PLDc_PSS_G_neg_2"/>
    <property type="match status" value="1"/>
</dbReference>
<dbReference type="InterPro" id="IPR025202">
    <property type="entry name" value="PLD-like_dom"/>
</dbReference>
<evidence type="ECO:0000256" key="6">
    <source>
        <dbReference type="ARBA" id="ARBA00023209"/>
    </source>
</evidence>
<dbReference type="EC" id="2.7.8.8" evidence="9"/>
<dbReference type="EMBL" id="JAIMJA010000009">
    <property type="protein sequence ID" value="MCE2595287.1"/>
    <property type="molecule type" value="Genomic_DNA"/>
</dbReference>
<evidence type="ECO:0000313" key="9">
    <source>
        <dbReference type="EMBL" id="MCE2595287.1"/>
    </source>
</evidence>
<comment type="caution">
    <text evidence="9">The sequence shown here is derived from an EMBL/GenBank/DDBJ whole genome shotgun (WGS) entry which is preliminary data.</text>
</comment>
<dbReference type="PIRSF" id="PIRSF000850">
    <property type="entry name" value="Phospholipase_D_PSS"/>
    <property type="match status" value="1"/>
</dbReference>
<accession>A0ABS8WB08</accession>
<dbReference type="Gene3D" id="3.30.870.10">
    <property type="entry name" value="Endonuclease Chain A"/>
    <property type="match status" value="2"/>
</dbReference>
<reference evidence="9 10" key="1">
    <citation type="journal article" date="2022" name="Environ. Microbiol. Rep.">
        <title>Eco-phylogenetic analyses reveal divergent evolution of vitamin B12 metabolism in the marine bacterial family 'Psychromonadaceae'.</title>
        <authorList>
            <person name="Jin X."/>
            <person name="Yang Y."/>
            <person name="Cao H."/>
            <person name="Gao B."/>
            <person name="Zhao Z."/>
        </authorList>
    </citation>
    <scope>NUCLEOTIDE SEQUENCE [LARGE SCALE GENOMIC DNA]</scope>
    <source>
        <strain evidence="9 10">MKS20</strain>
    </source>
</reference>
<dbReference type="CDD" id="cd09134">
    <property type="entry name" value="PLDc_PSS_G_neg_1"/>
    <property type="match status" value="1"/>
</dbReference>
<dbReference type="NCBIfam" id="NF006946">
    <property type="entry name" value="PRK09428.1"/>
    <property type="match status" value="1"/>
</dbReference>
<keyword evidence="7" id="KW-1208">Phospholipid metabolism</keyword>
<evidence type="ECO:0000313" key="10">
    <source>
        <dbReference type="Proteomes" id="UP001201273"/>
    </source>
</evidence>
<evidence type="ECO:0000256" key="5">
    <source>
        <dbReference type="ARBA" id="ARBA00023098"/>
    </source>
</evidence>
<dbReference type="GO" id="GO:0003882">
    <property type="term" value="F:CDP-diacylglycerol-serine O-phosphatidyltransferase activity"/>
    <property type="evidence" value="ECO:0007669"/>
    <property type="project" value="UniProtKB-EC"/>
</dbReference>
<evidence type="ECO:0000256" key="4">
    <source>
        <dbReference type="ARBA" id="ARBA00022737"/>
    </source>
</evidence>
<proteinExistence type="inferred from homology"/>
<feature type="domain" description="PLD phosphodiesterase" evidence="8">
    <location>
        <begin position="130"/>
        <end position="156"/>
    </location>
</feature>
<evidence type="ECO:0000256" key="7">
    <source>
        <dbReference type="ARBA" id="ARBA00023264"/>
    </source>
</evidence>
<keyword evidence="10" id="KW-1185">Reference proteome</keyword>
<keyword evidence="2" id="KW-0444">Lipid biosynthesis</keyword>
<dbReference type="Pfam" id="PF13091">
    <property type="entry name" value="PLDc_2"/>
    <property type="match status" value="2"/>
</dbReference>
<evidence type="ECO:0000256" key="3">
    <source>
        <dbReference type="ARBA" id="ARBA00022679"/>
    </source>
</evidence>
<keyword evidence="3 9" id="KW-0808">Transferase</keyword>
<dbReference type="InterPro" id="IPR016270">
    <property type="entry name" value="PGS1"/>
</dbReference>
<sequence>MMDRINRSLTFIAEQPFLISYISDIQFLYQAAEFRKCILASIANAKHRIYLTALYLEDDEAGQEIWHALNQAKQNNPALEVVVLVDYHRAQRGLIGQAADSTNATFYQKFAQTYHSDFNIYGIPVKSRELFGVLHLKGFVFDDQVLYSGASLNNIYLNKKDRYRYDRYCLIKHNELADSFVNYIDNLIKGDYAVVPLNIAPIPTLTEMKGQHKQLRRHLKRAQYQYSGHVLPKKPEPDCIGIAPLAGFGARGNKLNQMIRHIFHSTRRELILFTPYFNFPAALSRDIAAMLRRGVSITLVVGDKTANDFYIPPSEPFKTIAGLPYLYEVNLRKFAKRHNKYIDQGSLNIHLWRHETNSFHLKGIYSDSQTMLLTGNNLNPRAWRLDLENGLLLQDKSGALADMQEKELALILANTTRINHYKQIETLEDYPQQVQRLLSRMRVFRADNMVKRIL</sequence>
<protein>
    <submittedName>
        <fullName evidence="9">CDP-diacylglycerol--serine O-phosphatidyltransferase</fullName>
        <ecNumber evidence="9">2.7.8.8</ecNumber>
    </submittedName>
</protein>